<dbReference type="Proteomes" id="UP000332933">
    <property type="component" value="Unassembled WGS sequence"/>
</dbReference>
<accession>A0A485LJF3</accession>
<gene>
    <name evidence="7" type="primary">Aste57867_21908</name>
    <name evidence="6" type="ORF">As57867_021839</name>
    <name evidence="7" type="ORF">ASTE57867_21908</name>
</gene>
<evidence type="ECO:0000313" key="7">
    <source>
        <dbReference type="EMBL" id="VFT98576.1"/>
    </source>
</evidence>
<dbReference type="Pfam" id="PF00397">
    <property type="entry name" value="WW"/>
    <property type="match status" value="1"/>
</dbReference>
<dbReference type="EMBL" id="VJMH01007011">
    <property type="protein sequence ID" value="KAF0686302.1"/>
    <property type="molecule type" value="Genomic_DNA"/>
</dbReference>
<dbReference type="PROSITE" id="PS50020">
    <property type="entry name" value="WW_DOMAIN_2"/>
    <property type="match status" value="1"/>
</dbReference>
<dbReference type="PANTHER" id="PTHR24171">
    <property type="entry name" value="ANKYRIN REPEAT DOMAIN-CONTAINING PROTEIN 39-RELATED"/>
    <property type="match status" value="1"/>
</dbReference>
<keyword evidence="8" id="KW-1185">Reference proteome</keyword>
<dbReference type="Pfam" id="PF13606">
    <property type="entry name" value="Ank_3"/>
    <property type="match status" value="1"/>
</dbReference>
<dbReference type="SUPFAM" id="SSF51045">
    <property type="entry name" value="WW domain"/>
    <property type="match status" value="1"/>
</dbReference>
<proteinExistence type="predicted"/>
<dbReference type="SUPFAM" id="SSF48403">
    <property type="entry name" value="Ankyrin repeat"/>
    <property type="match status" value="1"/>
</dbReference>
<sequence>MMEADGAADDDQPHTPGIGYLWIVSMVDLPKDKGVGKDDSSSETNDDDVPLPRYWFEVTSFCLQWRKAPRAPQDHSNRLLFSDMTQIAPLPPSTLRVTLLSSQITLKAALMDERDSWLQSLGDAVFCSGRPPGTSPGDVLTECMSNGDAAYLRHILSTNSSMVMTDDNDGNSLLLQACKMGATFDVVEALLQYGVDPQALNLEDESPLLIAAASGEPDLVRLFVESGHVDVNQRCASGITAVHAAASTGQFPCLQVLVEYGGDVMAVDERGWSVMHYAAACERGAETVTWLCQMARGLVDWPAHADGNTPLHVAARFGLDDVVYVLVHSGASLVTQNHEYETPLLVAVAHGHAHVAQLLEAFGSSHDVARGETATASPVAAYGATTPDVVEGGSAGQDGWMECLTQDGQVYFYNTHTGESAWEVPYDAPPQWATVDGAATNPTTDSTSPPPPPPGDTPLCMVPTICPLYEMDNPDVASKEFLRRKKEREQRRFGRRVSVKK</sequence>
<feature type="repeat" description="ANK" evidence="3">
    <location>
        <begin position="237"/>
        <end position="269"/>
    </location>
</feature>
<reference evidence="7 8" key="1">
    <citation type="submission" date="2019-03" db="EMBL/GenBank/DDBJ databases">
        <authorList>
            <person name="Gaulin E."/>
            <person name="Dumas B."/>
        </authorList>
    </citation>
    <scope>NUCLEOTIDE SEQUENCE [LARGE SCALE GENOMIC DNA]</scope>
    <source>
        <strain evidence="7">CBS 568.67</strain>
    </source>
</reference>
<feature type="region of interest" description="Disordered" evidence="4">
    <location>
        <begin position="433"/>
        <end position="457"/>
    </location>
</feature>
<dbReference type="PANTHER" id="PTHR24171:SF9">
    <property type="entry name" value="ANKYRIN REPEAT DOMAIN-CONTAINING PROTEIN 39"/>
    <property type="match status" value="1"/>
</dbReference>
<dbReference type="PROSITE" id="PS50088">
    <property type="entry name" value="ANK_REPEAT"/>
    <property type="match status" value="2"/>
</dbReference>
<dbReference type="InterPro" id="IPR002110">
    <property type="entry name" value="Ankyrin_rpt"/>
</dbReference>
<dbReference type="Pfam" id="PF12796">
    <property type="entry name" value="Ank_2"/>
    <property type="match status" value="2"/>
</dbReference>
<dbReference type="CDD" id="cd00201">
    <property type="entry name" value="WW"/>
    <property type="match status" value="1"/>
</dbReference>
<dbReference type="SMART" id="SM00248">
    <property type="entry name" value="ANK"/>
    <property type="match status" value="6"/>
</dbReference>
<evidence type="ECO:0000313" key="6">
    <source>
        <dbReference type="EMBL" id="KAF0686302.1"/>
    </source>
</evidence>
<dbReference type="Gene3D" id="1.25.40.20">
    <property type="entry name" value="Ankyrin repeat-containing domain"/>
    <property type="match status" value="2"/>
</dbReference>
<reference evidence="6" key="2">
    <citation type="submission" date="2019-06" db="EMBL/GenBank/DDBJ databases">
        <title>Genomics analysis of Aphanomyces spp. identifies a new class of oomycete effector associated with host adaptation.</title>
        <authorList>
            <person name="Gaulin E."/>
        </authorList>
    </citation>
    <scope>NUCLEOTIDE SEQUENCE</scope>
    <source>
        <strain evidence="6">CBS 578.67</strain>
    </source>
</reference>
<organism evidence="7 8">
    <name type="scientific">Aphanomyces stellatus</name>
    <dbReference type="NCBI Taxonomy" id="120398"/>
    <lineage>
        <taxon>Eukaryota</taxon>
        <taxon>Sar</taxon>
        <taxon>Stramenopiles</taxon>
        <taxon>Oomycota</taxon>
        <taxon>Saprolegniomycetes</taxon>
        <taxon>Saprolegniales</taxon>
        <taxon>Verrucalvaceae</taxon>
        <taxon>Aphanomyces</taxon>
    </lineage>
</organism>
<dbReference type="InterPro" id="IPR036020">
    <property type="entry name" value="WW_dom_sf"/>
</dbReference>
<evidence type="ECO:0000256" key="2">
    <source>
        <dbReference type="ARBA" id="ARBA00023043"/>
    </source>
</evidence>
<feature type="domain" description="WW" evidence="5">
    <location>
        <begin position="394"/>
        <end position="427"/>
    </location>
</feature>
<dbReference type="OrthoDB" id="1577640at2759"/>
<dbReference type="InterPro" id="IPR001202">
    <property type="entry name" value="WW_dom"/>
</dbReference>
<dbReference type="EMBL" id="CAADRA010007037">
    <property type="protein sequence ID" value="VFT98576.1"/>
    <property type="molecule type" value="Genomic_DNA"/>
</dbReference>
<dbReference type="Gene3D" id="2.20.70.10">
    <property type="match status" value="1"/>
</dbReference>
<feature type="compositionally biased region" description="Basic and acidic residues" evidence="4">
    <location>
        <begin position="481"/>
        <end position="492"/>
    </location>
</feature>
<evidence type="ECO:0000313" key="8">
    <source>
        <dbReference type="Proteomes" id="UP000332933"/>
    </source>
</evidence>
<evidence type="ECO:0000259" key="5">
    <source>
        <dbReference type="PROSITE" id="PS50020"/>
    </source>
</evidence>
<dbReference type="InterPro" id="IPR036770">
    <property type="entry name" value="Ankyrin_rpt-contain_sf"/>
</dbReference>
<evidence type="ECO:0000256" key="3">
    <source>
        <dbReference type="PROSITE-ProRule" id="PRU00023"/>
    </source>
</evidence>
<keyword evidence="2 3" id="KW-0040">ANK repeat</keyword>
<protein>
    <submittedName>
        <fullName evidence="7">Aste57867_21908 protein</fullName>
    </submittedName>
</protein>
<keyword evidence="1" id="KW-0677">Repeat</keyword>
<evidence type="ECO:0000256" key="4">
    <source>
        <dbReference type="SAM" id="MobiDB-lite"/>
    </source>
</evidence>
<dbReference type="AlphaFoldDB" id="A0A485LJF3"/>
<dbReference type="SMART" id="SM00456">
    <property type="entry name" value="WW"/>
    <property type="match status" value="1"/>
</dbReference>
<evidence type="ECO:0000256" key="1">
    <source>
        <dbReference type="ARBA" id="ARBA00022737"/>
    </source>
</evidence>
<name>A0A485LJF3_9STRA</name>
<feature type="repeat" description="ANK" evidence="3">
    <location>
        <begin position="306"/>
        <end position="338"/>
    </location>
</feature>
<dbReference type="PROSITE" id="PS50297">
    <property type="entry name" value="ANK_REP_REGION"/>
    <property type="match status" value="2"/>
</dbReference>
<feature type="region of interest" description="Disordered" evidence="4">
    <location>
        <begin position="481"/>
        <end position="501"/>
    </location>
</feature>